<keyword evidence="1" id="KW-1133">Transmembrane helix</keyword>
<organism evidence="2 3">
    <name type="scientific">Candidatus Uhrbacteria bacterium CG_4_9_14_0_2_um_filter_41_50</name>
    <dbReference type="NCBI Taxonomy" id="1975031"/>
    <lineage>
        <taxon>Bacteria</taxon>
        <taxon>Candidatus Uhriibacteriota</taxon>
    </lineage>
</organism>
<dbReference type="AlphaFoldDB" id="A0A2M8EN34"/>
<reference evidence="3" key="1">
    <citation type="submission" date="2017-09" db="EMBL/GenBank/DDBJ databases">
        <title>Depth-based differentiation of microbial function through sediment-hosted aquifers and enrichment of novel symbionts in the deep terrestrial subsurface.</title>
        <authorList>
            <person name="Probst A.J."/>
            <person name="Ladd B."/>
            <person name="Jarett J.K."/>
            <person name="Geller-Mcgrath D.E."/>
            <person name="Sieber C.M.K."/>
            <person name="Emerson J.B."/>
            <person name="Anantharaman K."/>
            <person name="Thomas B.C."/>
            <person name="Malmstrom R."/>
            <person name="Stieglmeier M."/>
            <person name="Klingl A."/>
            <person name="Woyke T."/>
            <person name="Ryan C.M."/>
            <person name="Banfield J.F."/>
        </authorList>
    </citation>
    <scope>NUCLEOTIDE SEQUENCE [LARGE SCALE GENOMIC DNA]</scope>
</reference>
<keyword evidence="1" id="KW-0812">Transmembrane</keyword>
<feature type="transmembrane region" description="Helical" evidence="1">
    <location>
        <begin position="27"/>
        <end position="45"/>
    </location>
</feature>
<evidence type="ECO:0000313" key="2">
    <source>
        <dbReference type="EMBL" id="PJC24146.1"/>
    </source>
</evidence>
<proteinExistence type="predicted"/>
<dbReference type="Proteomes" id="UP000230251">
    <property type="component" value="Unassembled WGS sequence"/>
</dbReference>
<name>A0A2M8EN34_9BACT</name>
<dbReference type="EMBL" id="PFSI01000067">
    <property type="protein sequence ID" value="PJC24146.1"/>
    <property type="molecule type" value="Genomic_DNA"/>
</dbReference>
<evidence type="ECO:0000313" key="3">
    <source>
        <dbReference type="Proteomes" id="UP000230251"/>
    </source>
</evidence>
<gene>
    <name evidence="2" type="ORF">CO057_04515</name>
</gene>
<evidence type="ECO:0000256" key="1">
    <source>
        <dbReference type="SAM" id="Phobius"/>
    </source>
</evidence>
<sequence>MQEKLNIPLESELSKSRYSIALRYKRWLLGMLVFIILLGAHRLWIIRDLTSGFHTNGIESSLRIIKTPSTIKQLHENLGSETIISGRSLTFDDILLLSDREFSLHMDEAGIVHEITIDSGLSDQKHQYLYESGFIIYSSGNKTIISTINTNVLIEKAQLHPIYALNPWHDGEWTEYSGEKNRVSPVSISNSGLKIGQGETNTIKYNTSIATNTEILANYSVGASAPLPLLVQSLLTNVAASSFINQITTSGFQLIIGNDEAGESFYISVPATKTNTQEMAQLAQNLLKIFNLSTLALTMDDGTTVSEIRSDTSNFVSTIETESGVSFLTISDAQGNLIYIAQTTNFWTISNRKTSLASADFTNKSTCSANAHSFLYPRKILERITSDQSALSYSTGIPFVLRFKELAVAKNTTTMCW</sequence>
<comment type="caution">
    <text evidence="2">The sequence shown here is derived from an EMBL/GenBank/DDBJ whole genome shotgun (WGS) entry which is preliminary data.</text>
</comment>
<accession>A0A2M8EN34</accession>
<protein>
    <submittedName>
        <fullName evidence="2">Uncharacterized protein</fullName>
    </submittedName>
</protein>
<keyword evidence="1" id="KW-0472">Membrane</keyword>